<dbReference type="SMART" id="SM00220">
    <property type="entry name" value="S_TKc"/>
    <property type="match status" value="1"/>
</dbReference>
<dbReference type="FunFam" id="1.10.510.10:FF:000571">
    <property type="entry name" value="Maternal embryonic leucine zipper kinase"/>
    <property type="match status" value="1"/>
</dbReference>
<dbReference type="Proteomes" id="UP001295684">
    <property type="component" value="Unassembled WGS sequence"/>
</dbReference>
<evidence type="ECO:0000256" key="6">
    <source>
        <dbReference type="ARBA" id="ARBA00022777"/>
    </source>
</evidence>
<evidence type="ECO:0000313" key="13">
    <source>
        <dbReference type="EMBL" id="CAI2385645.1"/>
    </source>
</evidence>
<evidence type="ECO:0000313" key="14">
    <source>
        <dbReference type="Proteomes" id="UP001295684"/>
    </source>
</evidence>
<dbReference type="InterPro" id="IPR018247">
    <property type="entry name" value="EF_Hand_1_Ca_BS"/>
</dbReference>
<comment type="cofactor">
    <cofactor evidence="1">
        <name>Mg(2+)</name>
        <dbReference type="ChEBI" id="CHEBI:18420"/>
    </cofactor>
</comment>
<evidence type="ECO:0000256" key="8">
    <source>
        <dbReference type="ARBA" id="ARBA00022840"/>
    </source>
</evidence>
<keyword evidence="5" id="KW-0547">Nucleotide-binding</keyword>
<organism evidence="13 14">
    <name type="scientific">Euplotes crassus</name>
    <dbReference type="NCBI Taxonomy" id="5936"/>
    <lineage>
        <taxon>Eukaryota</taxon>
        <taxon>Sar</taxon>
        <taxon>Alveolata</taxon>
        <taxon>Ciliophora</taxon>
        <taxon>Intramacronucleata</taxon>
        <taxon>Spirotrichea</taxon>
        <taxon>Hypotrichia</taxon>
        <taxon>Euplotida</taxon>
        <taxon>Euplotidae</taxon>
        <taxon>Moneuplotes</taxon>
    </lineage>
</organism>
<evidence type="ECO:0000256" key="3">
    <source>
        <dbReference type="ARBA" id="ARBA00022527"/>
    </source>
</evidence>
<comment type="caution">
    <text evidence="13">The sequence shown here is derived from an EMBL/GenBank/DDBJ whole genome shotgun (WGS) entry which is preliminary data.</text>
</comment>
<dbReference type="PANTHER" id="PTHR24349">
    <property type="entry name" value="SERINE/THREONINE-PROTEIN KINASE"/>
    <property type="match status" value="1"/>
</dbReference>
<evidence type="ECO:0000256" key="5">
    <source>
        <dbReference type="ARBA" id="ARBA00022741"/>
    </source>
</evidence>
<dbReference type="PROSITE" id="PS50011">
    <property type="entry name" value="PROTEIN_KINASE_DOM"/>
    <property type="match status" value="1"/>
</dbReference>
<keyword evidence="6" id="KW-0418">Kinase</keyword>
<dbReference type="AlphaFoldDB" id="A0AAD1Y767"/>
<dbReference type="GO" id="GO:0005524">
    <property type="term" value="F:ATP binding"/>
    <property type="evidence" value="ECO:0007669"/>
    <property type="project" value="UniProtKB-KW"/>
</dbReference>
<comment type="similarity">
    <text evidence="9">Belongs to the protein kinase superfamily. Ser/Thr protein kinase family. CDPK subfamily.</text>
</comment>
<dbReference type="InterPro" id="IPR011009">
    <property type="entry name" value="Kinase-like_dom_sf"/>
</dbReference>
<dbReference type="PROSITE" id="PS50222">
    <property type="entry name" value="EF_HAND_2"/>
    <property type="match status" value="2"/>
</dbReference>
<dbReference type="EMBL" id="CAMPGE010028091">
    <property type="protein sequence ID" value="CAI2385645.1"/>
    <property type="molecule type" value="Genomic_DNA"/>
</dbReference>
<keyword evidence="7" id="KW-0106">Calcium</keyword>
<dbReference type="SUPFAM" id="SSF47473">
    <property type="entry name" value="EF-hand"/>
    <property type="match status" value="1"/>
</dbReference>
<evidence type="ECO:0000259" key="12">
    <source>
        <dbReference type="PROSITE" id="PS50222"/>
    </source>
</evidence>
<comment type="subunit">
    <text evidence="2">Monomer.</text>
</comment>
<dbReference type="PROSITE" id="PS00018">
    <property type="entry name" value="EF_HAND_1"/>
    <property type="match status" value="1"/>
</dbReference>
<dbReference type="Pfam" id="PF00069">
    <property type="entry name" value="Pkinase"/>
    <property type="match status" value="1"/>
</dbReference>
<evidence type="ECO:0000259" key="11">
    <source>
        <dbReference type="PROSITE" id="PS50011"/>
    </source>
</evidence>
<keyword evidence="4" id="KW-0808">Transferase</keyword>
<feature type="region of interest" description="Disordered" evidence="10">
    <location>
        <begin position="1"/>
        <end position="25"/>
    </location>
</feature>
<dbReference type="GO" id="GO:0005509">
    <property type="term" value="F:calcium ion binding"/>
    <property type="evidence" value="ECO:0007669"/>
    <property type="project" value="InterPro"/>
</dbReference>
<evidence type="ECO:0008006" key="15">
    <source>
        <dbReference type="Google" id="ProtNLM"/>
    </source>
</evidence>
<feature type="domain" description="EF-hand" evidence="12">
    <location>
        <begin position="447"/>
        <end position="482"/>
    </location>
</feature>
<feature type="domain" description="EF-hand" evidence="12">
    <location>
        <begin position="377"/>
        <end position="412"/>
    </location>
</feature>
<dbReference type="InterPro" id="IPR008271">
    <property type="entry name" value="Ser/Thr_kinase_AS"/>
</dbReference>
<keyword evidence="14" id="KW-1185">Reference proteome</keyword>
<dbReference type="InterPro" id="IPR002048">
    <property type="entry name" value="EF_hand_dom"/>
</dbReference>
<dbReference type="Gene3D" id="1.10.238.10">
    <property type="entry name" value="EF-hand"/>
    <property type="match status" value="2"/>
</dbReference>
<evidence type="ECO:0000256" key="2">
    <source>
        <dbReference type="ARBA" id="ARBA00011245"/>
    </source>
</evidence>
<name>A0AAD1Y767_EUPCR</name>
<evidence type="ECO:0000256" key="9">
    <source>
        <dbReference type="ARBA" id="ARBA00024334"/>
    </source>
</evidence>
<feature type="domain" description="Protein kinase" evidence="11">
    <location>
        <begin position="81"/>
        <end position="335"/>
    </location>
</feature>
<evidence type="ECO:0000256" key="10">
    <source>
        <dbReference type="SAM" id="MobiDB-lite"/>
    </source>
</evidence>
<accession>A0AAD1Y767</accession>
<dbReference type="Gene3D" id="1.10.510.10">
    <property type="entry name" value="Transferase(Phosphotransferase) domain 1"/>
    <property type="match status" value="1"/>
</dbReference>
<dbReference type="SUPFAM" id="SSF56112">
    <property type="entry name" value="Protein kinase-like (PK-like)"/>
    <property type="match status" value="1"/>
</dbReference>
<evidence type="ECO:0000256" key="7">
    <source>
        <dbReference type="ARBA" id="ARBA00022837"/>
    </source>
</evidence>
<dbReference type="Gene3D" id="3.30.200.20">
    <property type="entry name" value="Phosphorylase Kinase, domain 1"/>
    <property type="match status" value="1"/>
</dbReference>
<dbReference type="CDD" id="cd05117">
    <property type="entry name" value="STKc_CAMK"/>
    <property type="match status" value="1"/>
</dbReference>
<evidence type="ECO:0000256" key="1">
    <source>
        <dbReference type="ARBA" id="ARBA00001946"/>
    </source>
</evidence>
<gene>
    <name evidence="13" type="ORF">ECRASSUSDP1_LOCUS27225</name>
</gene>
<reference evidence="13" key="1">
    <citation type="submission" date="2023-07" db="EMBL/GenBank/DDBJ databases">
        <authorList>
            <consortium name="AG Swart"/>
            <person name="Singh M."/>
            <person name="Singh A."/>
            <person name="Seah K."/>
            <person name="Emmerich C."/>
        </authorList>
    </citation>
    <scope>NUCLEOTIDE SEQUENCE</scope>
    <source>
        <strain evidence="13">DP1</strain>
    </source>
</reference>
<proteinExistence type="inferred from homology"/>
<sequence>MGNTNPIGCCTSSQSSMMSSDREEASILDKAPSGLPKVNQFKRKTKCLTIASKMERTAKLDILNDALADMAITEEPIKNYYKMGEVMGAGKYGIVKAGRSLSKSGYKVAVKVIKLEKLKSQYHSIIQEILALKKIDHPNVVKIHEIFKDKKKLYIVMELVEGKELFDFVVAKTKLTEQEAVKISTQLLKTIKYLSGLNICHRDLKPENIIINPETLKLKIIDFGLSAFYSEQVNLSTKVGTPYYVAPEVLDKCYGKECDLWSIGVITYVLLTGCPPFQAKTLPELFSRIRNCSLKYMDADFKDLSPESYKFVKGLLKVNPKERLTADEALRHQWIVKTQILIPELDDRVLGKLARYRAPDTLKKEIFNLLLNNIESEVVQEWNHYFESLDVKNTGFIKINELIDLIGKNRKFKNQLKQLKKLNKKAPELKIHYSDFLLRIVDIKKEIKAEDIANAFFHLDTSDNGKISADDLLKFLKRRGDESTLEDCKAMIRKVELKLSSLSTDHKDRRANNETMDETQGEDLGRTEELDYKAFKTYLLAPSPESHQTSFLKSQSSIRISEYRAFESNSALEIGDQSHLESGIMRKLEMERNISANCNEIPAGTSCEEEIEFKLNIANENPSL</sequence>
<dbReference type="PROSITE" id="PS00108">
    <property type="entry name" value="PROTEIN_KINASE_ST"/>
    <property type="match status" value="1"/>
</dbReference>
<dbReference type="GO" id="GO:0004674">
    <property type="term" value="F:protein serine/threonine kinase activity"/>
    <property type="evidence" value="ECO:0007669"/>
    <property type="project" value="UniProtKB-KW"/>
</dbReference>
<dbReference type="InterPro" id="IPR000719">
    <property type="entry name" value="Prot_kinase_dom"/>
</dbReference>
<keyword evidence="8" id="KW-0067">ATP-binding</keyword>
<dbReference type="InterPro" id="IPR011992">
    <property type="entry name" value="EF-hand-dom_pair"/>
</dbReference>
<protein>
    <recommendedName>
        <fullName evidence="15">Protein kinase domain-containing protein</fullName>
    </recommendedName>
</protein>
<keyword evidence="3" id="KW-0723">Serine/threonine-protein kinase</keyword>
<evidence type="ECO:0000256" key="4">
    <source>
        <dbReference type="ARBA" id="ARBA00022679"/>
    </source>
</evidence>
<dbReference type="InterPro" id="IPR050205">
    <property type="entry name" value="CDPK_Ser/Thr_kinases"/>
</dbReference>